<feature type="transmembrane region" description="Helical" evidence="7">
    <location>
        <begin position="279"/>
        <end position="300"/>
    </location>
</feature>
<keyword evidence="3 7" id="KW-0812">Transmembrane</keyword>
<keyword evidence="2" id="KW-1003">Cell membrane</keyword>
<dbReference type="Proteomes" id="UP000441399">
    <property type="component" value="Unassembled WGS sequence"/>
</dbReference>
<evidence type="ECO:0000256" key="4">
    <source>
        <dbReference type="ARBA" id="ARBA00022989"/>
    </source>
</evidence>
<feature type="transmembrane region" description="Helical" evidence="7">
    <location>
        <begin position="405"/>
        <end position="425"/>
    </location>
</feature>
<evidence type="ECO:0000256" key="7">
    <source>
        <dbReference type="SAM" id="Phobius"/>
    </source>
</evidence>
<dbReference type="GO" id="GO:0017038">
    <property type="term" value="P:protein import"/>
    <property type="evidence" value="ECO:0007669"/>
    <property type="project" value="TreeGrafter"/>
</dbReference>
<evidence type="ECO:0000256" key="3">
    <source>
        <dbReference type="ARBA" id="ARBA00022692"/>
    </source>
</evidence>
<dbReference type="AlphaFoldDB" id="A0A5S9QT94"/>
<keyword evidence="5 7" id="KW-0472">Membrane</keyword>
<organism evidence="10 11">
    <name type="scientific">BD1-7 clade bacterium</name>
    <dbReference type="NCBI Taxonomy" id="2029982"/>
    <lineage>
        <taxon>Bacteria</taxon>
        <taxon>Pseudomonadati</taxon>
        <taxon>Pseudomonadota</taxon>
        <taxon>Gammaproteobacteria</taxon>
        <taxon>Cellvibrionales</taxon>
        <taxon>Spongiibacteraceae</taxon>
        <taxon>BD1-7 clade</taxon>
    </lineage>
</organism>
<keyword evidence="11" id="KW-1185">Reference proteome</keyword>
<evidence type="ECO:0000256" key="6">
    <source>
        <dbReference type="RuleBase" id="RU004057"/>
    </source>
</evidence>
<keyword evidence="6" id="KW-0813">Transport</keyword>
<gene>
    <name evidence="10" type="primary">exbB_3</name>
    <name evidence="10" type="ORF">OPDIPICF_02478</name>
</gene>
<evidence type="ECO:0000256" key="1">
    <source>
        <dbReference type="ARBA" id="ARBA00004651"/>
    </source>
</evidence>
<dbReference type="EMBL" id="CACSIO010000045">
    <property type="protein sequence ID" value="CAA0121609.1"/>
    <property type="molecule type" value="Genomic_DNA"/>
</dbReference>
<proteinExistence type="inferred from homology"/>
<dbReference type="Pfam" id="PF01618">
    <property type="entry name" value="MotA_ExbB"/>
    <property type="match status" value="1"/>
</dbReference>
<comment type="similarity">
    <text evidence="6">Belongs to the exbB/tolQ family.</text>
</comment>
<evidence type="ECO:0000259" key="9">
    <source>
        <dbReference type="Pfam" id="PF01618"/>
    </source>
</evidence>
<evidence type="ECO:0000313" key="10">
    <source>
        <dbReference type="EMBL" id="CAA0121609.1"/>
    </source>
</evidence>
<evidence type="ECO:0000256" key="2">
    <source>
        <dbReference type="ARBA" id="ARBA00022475"/>
    </source>
</evidence>
<feature type="signal peptide" evidence="8">
    <location>
        <begin position="1"/>
        <end position="25"/>
    </location>
</feature>
<accession>A0A5S9QT94</accession>
<reference evidence="10 11" key="1">
    <citation type="submission" date="2019-11" db="EMBL/GenBank/DDBJ databases">
        <authorList>
            <person name="Holert J."/>
        </authorList>
    </citation>
    <scope>NUCLEOTIDE SEQUENCE [LARGE SCALE GENOMIC DNA]</scope>
    <source>
        <strain evidence="10">SB11_3</strain>
    </source>
</reference>
<protein>
    <submittedName>
        <fullName evidence="10">Biopolymer transport protein ExbB</fullName>
    </submittedName>
</protein>
<feature type="domain" description="MotA/TolQ/ExbB proton channel" evidence="9">
    <location>
        <begin position="335"/>
        <end position="441"/>
    </location>
</feature>
<dbReference type="PIRSF" id="PIRSF037714">
    <property type="entry name" value="TolR"/>
    <property type="match status" value="1"/>
</dbReference>
<keyword evidence="8" id="KW-0732">Signal</keyword>
<dbReference type="InterPro" id="IPR017270">
    <property type="entry name" value="MotA/TolQ/ExbB-rel"/>
</dbReference>
<keyword evidence="6" id="KW-0653">Protein transport</keyword>
<feature type="chain" id="PRO_5024795440" evidence="8">
    <location>
        <begin position="26"/>
        <end position="464"/>
    </location>
</feature>
<sequence length="464" mass="50864">MINRSSLYAVLGFVVGLSFSSFSFAQNQTSSAGEDDLGLLLEQMQNYQQQEKKLYRDRERRFLNARNQQKKLVRDAKAAFLKAQKTNNPIQQRVDARQQQIDALKLALDAEVTELGDVYSIHNEFAGDFAARMRDSLTQTQLPEREAKLEALLHDEQLPSIEDMQALWMLVQQEMIEAGRSRRFDVSVFNVAGEAETQSVVRLGTFTLANSDGFLQYLQETQELLQPQRQSASSADLRAFYQQQSGIHSSIIDPTRGTLLGVLGQAPDLMERIRQGREVGLAIIAVGGFGLLIALIRLLGLSLTQIKMRKQLKQIDQPQTNNPLGRVLADVKGLASADQNLLQSRLDEAILKEIPALERGQGLIKLLAAIAPLMGLLGTVIGMIATFQSISLFGSGDPKLMASGISQALVTTVLGLVAAIPLLLAHNLVAALSRSQIQVLDEQSAGVLARHIEASSQNGGQQDV</sequence>
<dbReference type="PANTHER" id="PTHR30625:SF11">
    <property type="entry name" value="MOTA_TOLQ_EXBB PROTON CHANNEL DOMAIN-CONTAINING PROTEIN"/>
    <property type="match status" value="1"/>
</dbReference>
<evidence type="ECO:0000256" key="5">
    <source>
        <dbReference type="ARBA" id="ARBA00023136"/>
    </source>
</evidence>
<evidence type="ECO:0000256" key="8">
    <source>
        <dbReference type="SAM" id="SignalP"/>
    </source>
</evidence>
<evidence type="ECO:0000313" key="11">
    <source>
        <dbReference type="Proteomes" id="UP000441399"/>
    </source>
</evidence>
<dbReference type="OrthoDB" id="4045at2"/>
<name>A0A5S9QT94_9GAMM</name>
<dbReference type="InterPro" id="IPR002898">
    <property type="entry name" value="MotA_ExbB_proton_chnl"/>
</dbReference>
<dbReference type="GO" id="GO:0005886">
    <property type="term" value="C:plasma membrane"/>
    <property type="evidence" value="ECO:0007669"/>
    <property type="project" value="UniProtKB-SubCell"/>
</dbReference>
<keyword evidence="4 7" id="KW-1133">Transmembrane helix</keyword>
<comment type="subcellular location">
    <subcellularLocation>
        <location evidence="1">Cell membrane</location>
        <topology evidence="1">Multi-pass membrane protein</topology>
    </subcellularLocation>
    <subcellularLocation>
        <location evidence="6">Membrane</location>
        <topology evidence="6">Multi-pass membrane protein</topology>
    </subcellularLocation>
</comment>
<dbReference type="InterPro" id="IPR050790">
    <property type="entry name" value="ExbB/TolQ_transport"/>
</dbReference>
<feature type="transmembrane region" description="Helical" evidence="7">
    <location>
        <begin position="366"/>
        <end position="385"/>
    </location>
</feature>
<dbReference type="PANTHER" id="PTHR30625">
    <property type="entry name" value="PROTEIN TOLQ"/>
    <property type="match status" value="1"/>
</dbReference>